<organism evidence="1 2">
    <name type="scientific">Eoetvoesiella caeni</name>
    <dbReference type="NCBI Taxonomy" id="645616"/>
    <lineage>
        <taxon>Bacteria</taxon>
        <taxon>Pseudomonadati</taxon>
        <taxon>Pseudomonadota</taxon>
        <taxon>Betaproteobacteria</taxon>
        <taxon>Burkholderiales</taxon>
        <taxon>Alcaligenaceae</taxon>
        <taxon>Eoetvoesiella</taxon>
    </lineage>
</organism>
<evidence type="ECO:0000313" key="2">
    <source>
        <dbReference type="Proteomes" id="UP000253628"/>
    </source>
</evidence>
<proteinExistence type="predicted"/>
<dbReference type="PANTHER" id="PTHR39327:SF1">
    <property type="entry name" value="BLR5470 PROTEIN"/>
    <property type="match status" value="1"/>
</dbReference>
<dbReference type="PANTHER" id="PTHR39327">
    <property type="match status" value="1"/>
</dbReference>
<evidence type="ECO:0000313" key="1">
    <source>
        <dbReference type="EMBL" id="RBP36444.1"/>
    </source>
</evidence>
<dbReference type="AlphaFoldDB" id="A0A366H3A3"/>
<name>A0A366H3A3_9BURK</name>
<accession>A0A366H3A3</accession>
<dbReference type="PROSITE" id="PS51257">
    <property type="entry name" value="PROKAR_LIPOPROTEIN"/>
    <property type="match status" value="1"/>
</dbReference>
<reference evidence="1 2" key="1">
    <citation type="submission" date="2018-06" db="EMBL/GenBank/DDBJ databases">
        <title>Genomic Encyclopedia of Type Strains, Phase IV (KMG-IV): sequencing the most valuable type-strain genomes for metagenomic binning, comparative biology and taxonomic classification.</title>
        <authorList>
            <person name="Goeker M."/>
        </authorList>
    </citation>
    <scope>NUCLEOTIDE SEQUENCE [LARGE SCALE GENOMIC DNA]</scope>
    <source>
        <strain evidence="1 2">DSM 25520</strain>
    </source>
</reference>
<protein>
    <submittedName>
        <fullName evidence="1">Transglutaminase-like cysteine proteinase BTLCP</fullName>
    </submittedName>
</protein>
<comment type="caution">
    <text evidence="1">The sequence shown here is derived from an EMBL/GenBank/DDBJ whole genome shotgun (WGS) entry which is preliminary data.</text>
</comment>
<dbReference type="Proteomes" id="UP000253628">
    <property type="component" value="Unassembled WGS sequence"/>
</dbReference>
<sequence length="229" mass="24750">MGVRGFIGLALSCGCILLGGWLAKPAYGSASWAAQEEYAGIIATARAKYGSGGAQAVSDWLSMLDATRSMTETAKLQAVNKFWNTRLREASDISVWGQEDYWATPLESLGMGLGDCEDFVIGKYFSLVQLGVEPEKLRFIYVRAAIGANGVHSVAHMVLGYYASPQAEPLVLDNLRPGIASASKRGDLTPVFSFNVKGIYVPGAKPASVDRIGRWQSLLVRMRDQGLRP</sequence>
<dbReference type="EMBL" id="QNRQ01000012">
    <property type="protein sequence ID" value="RBP36444.1"/>
    <property type="molecule type" value="Genomic_DNA"/>
</dbReference>
<keyword evidence="2" id="KW-1185">Reference proteome</keyword>
<dbReference type="Gene3D" id="3.10.620.30">
    <property type="match status" value="1"/>
</dbReference>
<dbReference type="InterPro" id="IPR010319">
    <property type="entry name" value="Transglutaminase-like_Cys_pept"/>
</dbReference>
<gene>
    <name evidence="1" type="ORF">DFR37_11223</name>
</gene>
<dbReference type="Pfam" id="PF06035">
    <property type="entry name" value="Peptidase_C93"/>
    <property type="match status" value="1"/>
</dbReference>